<evidence type="ECO:0000256" key="3">
    <source>
        <dbReference type="ARBA" id="ARBA00022750"/>
    </source>
</evidence>
<dbReference type="Pfam" id="PF24626">
    <property type="entry name" value="SH3_Tf2-1"/>
    <property type="match status" value="1"/>
</dbReference>
<dbReference type="GO" id="GO:0003887">
    <property type="term" value="F:DNA-directed DNA polymerase activity"/>
    <property type="evidence" value="ECO:0007669"/>
    <property type="project" value="UniProtKB-KW"/>
</dbReference>
<keyword evidence="7" id="KW-0229">DNA integration</keyword>
<evidence type="ECO:0000256" key="5">
    <source>
        <dbReference type="ARBA" id="ARBA00022842"/>
    </source>
</evidence>
<evidence type="ECO:0000259" key="13">
    <source>
        <dbReference type="PROSITE" id="PS50994"/>
    </source>
</evidence>
<sequence length="813" mass="92134">MAEVIIPEQRFLAQLSESTEGIDLLEVLSNRYGEDKFFRNILEGPKQYKNFLVENGLVFVREHQQKLLCIPQIIVNGRNVREIVISHAHSLLAHLGTYKTLGLLRDHVWWKSMTKDVQTYCDSCKTCRRSKPPNQKPYGLLNPLPVPGSPWEAIGIDFVGPLPESKDRDSSYDSITTVIDLLTGMVHLIPSRTNYTAKQVAELVFSEVYKHHGMPRAIVSDRDVLFTSLFWAHLHKLIGVELRMSSAYHPESDGSTERANRTLTQMLRQCVGSTQKDWVAKLPTIEFAINIARSDSTGYAPFFLNTGRMPRAMIWNDAHKDEYPGVRAYAQRMKNAIMAAHDSILAARVKQMRNANRRRQPAPFVDGDLVYISTKNISLPKGLARKLAPKFIGPYKIIRDFKNNSYRIDLPANLKRRGIHDVFHSSLLRIHVPNDDRLFPGRLDNQVAEFENKDDEWAIDKIITHRGSREHAVFEAVWKSGDHTWVNYRTIEHLDALKSYFEALGIESVAQLPDGVGQPPDDPQIFLGGLEVSNVKAGCVRGIKAHPRHRYKQRKLHSRPILPHPNPTLFPSNSTPPLAYSADLPITSLLGIHPEPLLLTIMAENINLSRTDKLDVVLTRPGLRHRHVFNLDQVHLFCNFDQLLRTRRFNRGTDIVPGGYESFAALWNEDIFCPYRFCTFDTVSGASVVLGEPVPTSYLIPERPPTPPSYTLDQQRAIESLLWQNALRSGRQQDFYSRRRAEREEANARAKRPRLWGEVNCDVNRNEKGRGRGKKPSNVERTEESSKKGPEPPEDGAAGGSSSSGTAMEILEA</sequence>
<name>A0A1C7M6L1_GRIFR</name>
<evidence type="ECO:0000256" key="9">
    <source>
        <dbReference type="ARBA" id="ARBA00022932"/>
    </source>
</evidence>
<evidence type="ECO:0000256" key="12">
    <source>
        <dbReference type="SAM" id="MobiDB-lite"/>
    </source>
</evidence>
<dbReference type="InterPro" id="IPR036397">
    <property type="entry name" value="RNaseH_sf"/>
</dbReference>
<dbReference type="Gene3D" id="3.30.420.10">
    <property type="entry name" value="Ribonuclease H-like superfamily/Ribonuclease H"/>
    <property type="match status" value="1"/>
</dbReference>
<dbReference type="InterPro" id="IPR001584">
    <property type="entry name" value="Integrase_cat-core"/>
</dbReference>
<dbReference type="GO" id="GO:0046872">
    <property type="term" value="F:metal ion binding"/>
    <property type="evidence" value="ECO:0007669"/>
    <property type="project" value="UniProtKB-KW"/>
</dbReference>
<dbReference type="Proteomes" id="UP000092993">
    <property type="component" value="Unassembled WGS sequence"/>
</dbReference>
<feature type="compositionally biased region" description="Basic and acidic residues" evidence="12">
    <location>
        <begin position="777"/>
        <end position="791"/>
    </location>
</feature>
<dbReference type="GO" id="GO:0003677">
    <property type="term" value="F:DNA binding"/>
    <property type="evidence" value="ECO:0007669"/>
    <property type="project" value="UniProtKB-KW"/>
</dbReference>
<dbReference type="SUPFAM" id="SSF53098">
    <property type="entry name" value="Ribonuclease H-like"/>
    <property type="match status" value="1"/>
</dbReference>
<keyword evidence="9" id="KW-0239">DNA-directed DNA polymerase</keyword>
<keyword evidence="10" id="KW-0238">DNA-binding</keyword>
<protein>
    <submittedName>
        <fullName evidence="14">Transposon Ty3-I Gag-Pol polyprotein</fullName>
    </submittedName>
</protein>
<dbReference type="OrthoDB" id="3227343at2759"/>
<dbReference type="EMBL" id="LUGG01000013">
    <property type="protein sequence ID" value="OBZ70684.1"/>
    <property type="molecule type" value="Genomic_DNA"/>
</dbReference>
<organism evidence="14 15">
    <name type="scientific">Grifola frondosa</name>
    <name type="common">Maitake</name>
    <name type="synonym">Polyporus frondosus</name>
    <dbReference type="NCBI Taxonomy" id="5627"/>
    <lineage>
        <taxon>Eukaryota</taxon>
        <taxon>Fungi</taxon>
        <taxon>Dikarya</taxon>
        <taxon>Basidiomycota</taxon>
        <taxon>Agaricomycotina</taxon>
        <taxon>Agaricomycetes</taxon>
        <taxon>Polyporales</taxon>
        <taxon>Grifolaceae</taxon>
        <taxon>Grifola</taxon>
    </lineage>
</organism>
<keyword evidence="6" id="KW-0694">RNA-binding</keyword>
<keyword evidence="9" id="KW-0548">Nucleotidyltransferase</keyword>
<evidence type="ECO:0000256" key="2">
    <source>
        <dbReference type="ARBA" id="ARBA00022723"/>
    </source>
</evidence>
<dbReference type="Gene3D" id="1.10.340.70">
    <property type="match status" value="1"/>
</dbReference>
<dbReference type="AlphaFoldDB" id="A0A1C7M6L1"/>
<dbReference type="STRING" id="5627.A0A1C7M6L1"/>
<accession>A0A1C7M6L1</accession>
<dbReference type="PANTHER" id="PTHR37984">
    <property type="entry name" value="PROTEIN CBG26694"/>
    <property type="match status" value="1"/>
</dbReference>
<evidence type="ECO:0000256" key="1">
    <source>
        <dbReference type="ARBA" id="ARBA00022670"/>
    </source>
</evidence>
<gene>
    <name evidence="14" type="primary">TY3B-I_0</name>
    <name evidence="14" type="ORF">A0H81_09180</name>
</gene>
<dbReference type="Pfam" id="PF17921">
    <property type="entry name" value="Integrase_H2C2"/>
    <property type="match status" value="1"/>
</dbReference>
<reference evidence="14 15" key="1">
    <citation type="submission" date="2016-03" db="EMBL/GenBank/DDBJ databases">
        <title>Whole genome sequencing of Grifola frondosa 9006-11.</title>
        <authorList>
            <person name="Min B."/>
            <person name="Park H."/>
            <person name="Kim J.-G."/>
            <person name="Cho H."/>
            <person name="Oh Y.-L."/>
            <person name="Kong W.-S."/>
            <person name="Choi I.-G."/>
        </authorList>
    </citation>
    <scope>NUCLEOTIDE SEQUENCE [LARGE SCALE GENOMIC DNA]</scope>
    <source>
        <strain evidence="14 15">9006-11</strain>
    </source>
</reference>
<keyword evidence="4" id="KW-0378">Hydrolase</keyword>
<evidence type="ECO:0000256" key="4">
    <source>
        <dbReference type="ARBA" id="ARBA00022801"/>
    </source>
</evidence>
<evidence type="ECO:0000256" key="8">
    <source>
        <dbReference type="ARBA" id="ARBA00022918"/>
    </source>
</evidence>
<comment type="caution">
    <text evidence="14">The sequence shown here is derived from an EMBL/GenBank/DDBJ whole genome shotgun (WGS) entry which is preliminary data.</text>
</comment>
<feature type="region of interest" description="Disordered" evidence="12">
    <location>
        <begin position="763"/>
        <end position="813"/>
    </location>
</feature>
<dbReference type="InterPro" id="IPR041588">
    <property type="entry name" value="Integrase_H2C2"/>
</dbReference>
<keyword evidence="15" id="KW-1185">Reference proteome</keyword>
<dbReference type="FunFam" id="3.30.420.10:FF:000032">
    <property type="entry name" value="Retrovirus-related Pol polyprotein from transposon 297-like Protein"/>
    <property type="match status" value="1"/>
</dbReference>
<evidence type="ECO:0000256" key="10">
    <source>
        <dbReference type="ARBA" id="ARBA00023125"/>
    </source>
</evidence>
<keyword evidence="2" id="KW-0479">Metal-binding</keyword>
<keyword evidence="9" id="KW-0808">Transferase</keyword>
<dbReference type="GO" id="GO:0015074">
    <property type="term" value="P:DNA integration"/>
    <property type="evidence" value="ECO:0007669"/>
    <property type="project" value="UniProtKB-KW"/>
</dbReference>
<keyword evidence="1" id="KW-0645">Protease</keyword>
<dbReference type="InterPro" id="IPR056924">
    <property type="entry name" value="SH3_Tf2-1"/>
</dbReference>
<keyword evidence="11" id="KW-0233">DNA recombination</keyword>
<dbReference type="PANTHER" id="PTHR37984:SF5">
    <property type="entry name" value="PROTEIN NYNRIN-LIKE"/>
    <property type="match status" value="1"/>
</dbReference>
<dbReference type="InterPro" id="IPR050951">
    <property type="entry name" value="Retrovirus_Pol_polyprotein"/>
</dbReference>
<dbReference type="InterPro" id="IPR016197">
    <property type="entry name" value="Chromo-like_dom_sf"/>
</dbReference>
<dbReference type="GO" id="GO:0005634">
    <property type="term" value="C:nucleus"/>
    <property type="evidence" value="ECO:0007669"/>
    <property type="project" value="UniProtKB-ARBA"/>
</dbReference>
<proteinExistence type="predicted"/>
<evidence type="ECO:0000256" key="6">
    <source>
        <dbReference type="ARBA" id="ARBA00022884"/>
    </source>
</evidence>
<dbReference type="PROSITE" id="PS50994">
    <property type="entry name" value="INTEGRASE"/>
    <property type="match status" value="1"/>
</dbReference>
<evidence type="ECO:0000256" key="7">
    <source>
        <dbReference type="ARBA" id="ARBA00022908"/>
    </source>
</evidence>
<evidence type="ECO:0000313" key="14">
    <source>
        <dbReference type="EMBL" id="OBZ70684.1"/>
    </source>
</evidence>
<dbReference type="GO" id="GO:0006508">
    <property type="term" value="P:proteolysis"/>
    <property type="evidence" value="ECO:0007669"/>
    <property type="project" value="UniProtKB-KW"/>
</dbReference>
<dbReference type="SUPFAM" id="SSF54160">
    <property type="entry name" value="Chromo domain-like"/>
    <property type="match status" value="1"/>
</dbReference>
<evidence type="ECO:0000313" key="15">
    <source>
        <dbReference type="Proteomes" id="UP000092993"/>
    </source>
</evidence>
<dbReference type="GO" id="GO:0004190">
    <property type="term" value="F:aspartic-type endopeptidase activity"/>
    <property type="evidence" value="ECO:0007669"/>
    <property type="project" value="UniProtKB-KW"/>
</dbReference>
<keyword evidence="3" id="KW-0064">Aspartyl protease</keyword>
<dbReference type="InterPro" id="IPR012337">
    <property type="entry name" value="RNaseH-like_sf"/>
</dbReference>
<dbReference type="FunFam" id="1.10.340.70:FF:000001">
    <property type="entry name" value="Retrovirus-related Pol polyprotein from transposon gypsy-like Protein"/>
    <property type="match status" value="1"/>
</dbReference>
<dbReference type="GO" id="GO:0006310">
    <property type="term" value="P:DNA recombination"/>
    <property type="evidence" value="ECO:0007669"/>
    <property type="project" value="UniProtKB-KW"/>
</dbReference>
<evidence type="ECO:0000256" key="11">
    <source>
        <dbReference type="ARBA" id="ARBA00023172"/>
    </source>
</evidence>
<feature type="domain" description="Integrase catalytic" evidence="13">
    <location>
        <begin position="146"/>
        <end position="309"/>
    </location>
</feature>
<keyword evidence="5" id="KW-0460">Magnesium</keyword>
<dbReference type="GO" id="GO:0003723">
    <property type="term" value="F:RNA binding"/>
    <property type="evidence" value="ECO:0007669"/>
    <property type="project" value="UniProtKB-KW"/>
</dbReference>
<dbReference type="GO" id="GO:0003964">
    <property type="term" value="F:RNA-directed DNA polymerase activity"/>
    <property type="evidence" value="ECO:0007669"/>
    <property type="project" value="UniProtKB-KW"/>
</dbReference>
<keyword evidence="8" id="KW-0695">RNA-directed DNA polymerase</keyword>